<sequence>MATKSASRGGNNWWVPLFGWSSKPNYIDNLAMQEASEKGAAAETKGKTRRSTYLKGHVVEEGEAEASEVRGDVVGVSVTRPRNDCFETGDAIGGFTSGRSTPASRT</sequence>
<gene>
    <name evidence="1" type="ORF">OPV22_006119</name>
</gene>
<dbReference type="AlphaFoldDB" id="A0AAV8RI39"/>
<name>A0AAV8RI39_ENSVE</name>
<reference evidence="1 2" key="1">
    <citation type="submission" date="2022-12" db="EMBL/GenBank/DDBJ databases">
        <title>Chromosome-scale assembly of the Ensete ventricosum genome.</title>
        <authorList>
            <person name="Dussert Y."/>
            <person name="Stocks J."/>
            <person name="Wendawek A."/>
            <person name="Woldeyes F."/>
            <person name="Nichols R.A."/>
            <person name="Borrell J.S."/>
        </authorList>
    </citation>
    <scope>NUCLEOTIDE SEQUENCE [LARGE SCALE GENOMIC DNA]</scope>
    <source>
        <strain evidence="2">cv. Maze</strain>
        <tissue evidence="1">Seeds</tissue>
    </source>
</reference>
<comment type="caution">
    <text evidence="1">The sequence shown here is derived from an EMBL/GenBank/DDBJ whole genome shotgun (WGS) entry which is preliminary data.</text>
</comment>
<accession>A0AAV8RI39</accession>
<evidence type="ECO:0000313" key="2">
    <source>
        <dbReference type="Proteomes" id="UP001222027"/>
    </source>
</evidence>
<evidence type="ECO:0000313" key="1">
    <source>
        <dbReference type="EMBL" id="KAJ8505233.1"/>
    </source>
</evidence>
<protein>
    <submittedName>
        <fullName evidence="1">Uncharacterized protein</fullName>
    </submittedName>
</protein>
<dbReference type="Proteomes" id="UP001222027">
    <property type="component" value="Unassembled WGS sequence"/>
</dbReference>
<organism evidence="1 2">
    <name type="scientific">Ensete ventricosum</name>
    <name type="common">Abyssinian banana</name>
    <name type="synonym">Musa ensete</name>
    <dbReference type="NCBI Taxonomy" id="4639"/>
    <lineage>
        <taxon>Eukaryota</taxon>
        <taxon>Viridiplantae</taxon>
        <taxon>Streptophyta</taxon>
        <taxon>Embryophyta</taxon>
        <taxon>Tracheophyta</taxon>
        <taxon>Spermatophyta</taxon>
        <taxon>Magnoliopsida</taxon>
        <taxon>Liliopsida</taxon>
        <taxon>Zingiberales</taxon>
        <taxon>Musaceae</taxon>
        <taxon>Ensete</taxon>
    </lineage>
</organism>
<proteinExistence type="predicted"/>
<keyword evidence="2" id="KW-1185">Reference proteome</keyword>
<dbReference type="EMBL" id="JAQQAF010000002">
    <property type="protein sequence ID" value="KAJ8505233.1"/>
    <property type="molecule type" value="Genomic_DNA"/>
</dbReference>